<organism evidence="2 3">
    <name type="scientific">Thiorhodococcus mannitoliphagus</name>
    <dbReference type="NCBI Taxonomy" id="329406"/>
    <lineage>
        <taxon>Bacteria</taxon>
        <taxon>Pseudomonadati</taxon>
        <taxon>Pseudomonadota</taxon>
        <taxon>Gammaproteobacteria</taxon>
        <taxon>Chromatiales</taxon>
        <taxon>Chromatiaceae</taxon>
        <taxon>Thiorhodococcus</taxon>
    </lineage>
</organism>
<accession>A0A6P1E365</accession>
<keyword evidence="3" id="KW-1185">Reference proteome</keyword>
<dbReference type="Proteomes" id="UP000471640">
    <property type="component" value="Unassembled WGS sequence"/>
</dbReference>
<evidence type="ECO:0000313" key="3">
    <source>
        <dbReference type="Proteomes" id="UP000471640"/>
    </source>
</evidence>
<dbReference type="RefSeq" id="WP_164655557.1">
    <property type="nucleotide sequence ID" value="NZ_JAAIJR010000102.1"/>
</dbReference>
<name>A0A6P1E365_9GAMM</name>
<dbReference type="EMBL" id="JAAIJR010000102">
    <property type="protein sequence ID" value="NEX22464.1"/>
    <property type="molecule type" value="Genomic_DNA"/>
</dbReference>
<comment type="caution">
    <text evidence="2">The sequence shown here is derived from an EMBL/GenBank/DDBJ whole genome shotgun (WGS) entry which is preliminary data.</text>
</comment>
<keyword evidence="1" id="KW-1133">Transmembrane helix</keyword>
<protein>
    <submittedName>
        <fullName evidence="2">Uncharacterized protein</fullName>
    </submittedName>
</protein>
<gene>
    <name evidence="2" type="ORF">G3480_19495</name>
</gene>
<sequence>MLFLIWSLFVGSLDNILKPILLGRGVQVPIAYGGDLYRRPRGILSAGIIGLFVGVVVLVLGYKLFLACLHRADEGEPERS</sequence>
<evidence type="ECO:0000256" key="1">
    <source>
        <dbReference type="SAM" id="Phobius"/>
    </source>
</evidence>
<keyword evidence="1" id="KW-0812">Transmembrane</keyword>
<reference evidence="2 3" key="2">
    <citation type="submission" date="2020-02" db="EMBL/GenBank/DDBJ databases">
        <title>Genome sequences of Thiorhodococcus mannitoliphagus and Thiorhodococcus minor, purple sulfur photosynthetic bacteria in the gammaproteobacterial family, Chromatiaceae.</title>
        <authorList>
            <person name="Aviles F.A."/>
            <person name="Meyer T.E."/>
            <person name="Kyndt J.A."/>
        </authorList>
    </citation>
    <scope>NUCLEOTIDE SEQUENCE [LARGE SCALE GENOMIC DNA]</scope>
    <source>
        <strain evidence="2 3">DSM 18266</strain>
    </source>
</reference>
<keyword evidence="1" id="KW-0472">Membrane</keyword>
<evidence type="ECO:0000313" key="2">
    <source>
        <dbReference type="EMBL" id="NEX22464.1"/>
    </source>
</evidence>
<reference evidence="3" key="1">
    <citation type="journal article" date="2020" name="Microbiol. Resour. Announc.">
        <title>Draft Genome Sequences of Thiorhodococcus mannitoliphagus and Thiorhodococcus minor, Purple Sulfur Photosynthetic Bacteria in the Gammaproteobacterial Family Chromatiaceae.</title>
        <authorList>
            <person name="Aviles F.A."/>
            <person name="Meyer T.E."/>
            <person name="Kyndt J.A."/>
        </authorList>
    </citation>
    <scope>NUCLEOTIDE SEQUENCE [LARGE SCALE GENOMIC DNA]</scope>
    <source>
        <strain evidence="3">DSM 18266</strain>
    </source>
</reference>
<dbReference type="AlphaFoldDB" id="A0A6P1E365"/>
<feature type="transmembrane region" description="Helical" evidence="1">
    <location>
        <begin position="43"/>
        <end position="62"/>
    </location>
</feature>
<proteinExistence type="predicted"/>